<evidence type="ECO:0000313" key="3">
    <source>
        <dbReference type="Proteomes" id="UP000019918"/>
    </source>
</evidence>
<reference evidence="2 3" key="1">
    <citation type="submission" date="2014-02" db="EMBL/GenBank/DDBJ databases">
        <title>Draft genome of Erwinia mallotivora strain BT-MARDI, a papaya dieback pathogen.</title>
        <authorList>
            <person name="Redzuan R."/>
            <person name="Abu Bakar N."/>
            <person name="Badrun R."/>
            <person name="Mohd Raih M.F."/>
            <person name="Rozano L."/>
            <person name="Mat Amin N."/>
        </authorList>
    </citation>
    <scope>NUCLEOTIDE SEQUENCE [LARGE SCALE GENOMIC DNA]</scope>
    <source>
        <strain evidence="2 3">BT-MARDI</strain>
    </source>
</reference>
<evidence type="ECO:0000259" key="1">
    <source>
        <dbReference type="PROSITE" id="PS50003"/>
    </source>
</evidence>
<organism evidence="2 3">
    <name type="scientific">Erwinia mallotivora</name>
    <dbReference type="NCBI Taxonomy" id="69222"/>
    <lineage>
        <taxon>Bacteria</taxon>
        <taxon>Pseudomonadati</taxon>
        <taxon>Pseudomonadota</taxon>
        <taxon>Gammaproteobacteria</taxon>
        <taxon>Enterobacterales</taxon>
        <taxon>Erwiniaceae</taxon>
        <taxon>Erwinia</taxon>
    </lineage>
</organism>
<sequence>MPFEKQMALFFNFTFVIFLRRGPATSFAAFLLNAQGAEMQVDWFRVITDLERAGFTHQRIARHLIAAKSTVMYSKNGSEPRYSDGERLIRLWELVTEKTQDDLPFTRWEVGRYRRR</sequence>
<dbReference type="Proteomes" id="UP000019918">
    <property type="component" value="Unassembled WGS sequence"/>
</dbReference>
<comment type="caution">
    <text evidence="2">The sequence shown here is derived from an EMBL/GenBank/DDBJ whole genome shotgun (WGS) entry which is preliminary data.</text>
</comment>
<keyword evidence="3" id="KW-1185">Reference proteome</keyword>
<name>A0A014PWS4_9GAMM</name>
<feature type="domain" description="PH" evidence="1">
    <location>
        <begin position="1"/>
        <end position="52"/>
    </location>
</feature>
<accession>A0A014PWS4</accession>
<dbReference type="STRING" id="69222.BG55_11475"/>
<gene>
    <name evidence="2" type="ORF">BG55_11475</name>
</gene>
<dbReference type="AlphaFoldDB" id="A0A014PWS4"/>
<evidence type="ECO:0000313" key="2">
    <source>
        <dbReference type="EMBL" id="EXU75347.1"/>
    </source>
</evidence>
<dbReference type="InterPro" id="IPR001849">
    <property type="entry name" value="PH_domain"/>
</dbReference>
<proteinExistence type="predicted"/>
<dbReference type="EMBL" id="JFHN01000046">
    <property type="protein sequence ID" value="EXU75347.1"/>
    <property type="molecule type" value="Genomic_DNA"/>
</dbReference>
<protein>
    <recommendedName>
        <fullName evidence="1">PH domain-containing protein</fullName>
    </recommendedName>
</protein>
<dbReference type="PROSITE" id="PS50003">
    <property type="entry name" value="PH_DOMAIN"/>
    <property type="match status" value="1"/>
</dbReference>